<dbReference type="SUPFAM" id="SSF53756">
    <property type="entry name" value="UDP-Glycosyltransferase/glycogen phosphorylase"/>
    <property type="match status" value="1"/>
</dbReference>
<comment type="caution">
    <text evidence="3">The sequence shown here is derived from an EMBL/GenBank/DDBJ whole genome shotgun (WGS) entry which is preliminary data.</text>
</comment>
<dbReference type="AlphaFoldDB" id="A0A317F6V8"/>
<dbReference type="PANTHER" id="PTHR46401">
    <property type="entry name" value="GLYCOSYLTRANSFERASE WBBK-RELATED"/>
    <property type="match status" value="1"/>
</dbReference>
<organism evidence="3 4">
    <name type="scientific">Falsiroseomonas bella</name>
    <dbReference type="NCBI Taxonomy" id="2184016"/>
    <lineage>
        <taxon>Bacteria</taxon>
        <taxon>Pseudomonadati</taxon>
        <taxon>Pseudomonadota</taxon>
        <taxon>Alphaproteobacteria</taxon>
        <taxon>Acetobacterales</taxon>
        <taxon>Roseomonadaceae</taxon>
        <taxon>Falsiroseomonas</taxon>
    </lineage>
</organism>
<dbReference type="Proteomes" id="UP000245765">
    <property type="component" value="Unassembled WGS sequence"/>
</dbReference>
<dbReference type="GO" id="GO:0009103">
    <property type="term" value="P:lipopolysaccharide biosynthetic process"/>
    <property type="evidence" value="ECO:0007669"/>
    <property type="project" value="TreeGrafter"/>
</dbReference>
<evidence type="ECO:0000313" key="4">
    <source>
        <dbReference type="Proteomes" id="UP000245765"/>
    </source>
</evidence>
<dbReference type="InterPro" id="IPR028098">
    <property type="entry name" value="Glyco_trans_4-like_N"/>
</dbReference>
<keyword evidence="1 3" id="KW-0808">Transferase</keyword>
<feature type="domain" description="Glycosyltransferase subfamily 4-like N-terminal" evidence="2">
    <location>
        <begin position="21"/>
        <end position="220"/>
    </location>
</feature>
<dbReference type="Gene3D" id="3.40.50.2000">
    <property type="entry name" value="Glycogen Phosphorylase B"/>
    <property type="match status" value="2"/>
</dbReference>
<reference evidence="4" key="1">
    <citation type="submission" date="2018-05" db="EMBL/GenBank/DDBJ databases">
        <authorList>
            <person name="Du Z."/>
            <person name="Wang X."/>
        </authorList>
    </citation>
    <scope>NUCLEOTIDE SEQUENCE [LARGE SCALE GENOMIC DNA]</scope>
    <source>
        <strain evidence="4">CQN31</strain>
    </source>
</reference>
<dbReference type="OrthoDB" id="9807414at2"/>
<name>A0A317F6V8_9PROT</name>
<dbReference type="Pfam" id="PF13439">
    <property type="entry name" value="Glyco_transf_4"/>
    <property type="match status" value="1"/>
</dbReference>
<dbReference type="GO" id="GO:0016757">
    <property type="term" value="F:glycosyltransferase activity"/>
    <property type="evidence" value="ECO:0007669"/>
    <property type="project" value="TreeGrafter"/>
</dbReference>
<evidence type="ECO:0000313" key="3">
    <source>
        <dbReference type="EMBL" id="PWS34920.1"/>
    </source>
</evidence>
<protein>
    <submittedName>
        <fullName evidence="3">Group 1 glycosyl transferase</fullName>
    </submittedName>
</protein>
<gene>
    <name evidence="3" type="ORF">DFH01_21480</name>
</gene>
<dbReference type="RefSeq" id="WP_109872562.1">
    <property type="nucleotide sequence ID" value="NZ_QGNA01000005.1"/>
</dbReference>
<evidence type="ECO:0000256" key="1">
    <source>
        <dbReference type="ARBA" id="ARBA00022679"/>
    </source>
</evidence>
<dbReference type="EMBL" id="QGNA01000005">
    <property type="protein sequence ID" value="PWS34920.1"/>
    <property type="molecule type" value="Genomic_DNA"/>
</dbReference>
<evidence type="ECO:0000259" key="2">
    <source>
        <dbReference type="Pfam" id="PF13439"/>
    </source>
</evidence>
<dbReference type="PANTHER" id="PTHR46401:SF2">
    <property type="entry name" value="GLYCOSYLTRANSFERASE WBBK-RELATED"/>
    <property type="match status" value="1"/>
</dbReference>
<proteinExistence type="predicted"/>
<dbReference type="Pfam" id="PF13692">
    <property type="entry name" value="Glyco_trans_1_4"/>
    <property type="match status" value="1"/>
</dbReference>
<accession>A0A317F6V8</accession>
<sequence>MPDAARSVCVLAHSHPDFSKGGGEMAAHREFAALRAAGRRAVFVGACETGTNYAAQRPIETVMPHGEDDYVFSFAGMAEDRLAWDDPWQRRLLVEFLAGLGSDVYHLHHYWRIGVDLIHDLMAARPDATFVVTLHEMLAICLHHGQMVKTRSRELCRRESPLACLACFPDQTLERFAFRKATLLSVLRRFDHVVYPSAFLQARYEAWGLAGRPASVIENFLGDELMAEPRRAGDPHRMAPRFGFFGQPTPYKGLDVLLRALPLALRENPAVTLTVFGADREDVLRLFPMLETQIDDAGANLSFAGRYDAMDAVALMRSVGWVVVPSVWWENSPVVIQEARRAGTPLIVSGIGGMAEKAEAGVDALHFDRGSPVDLARAMLEAADPATRAQYGASLRDVIDRAAFLAALDHAFAPAPRAAAPRAEAAE</sequence>
<keyword evidence="4" id="KW-1185">Reference proteome</keyword>